<reference evidence="5 6" key="1">
    <citation type="submission" date="2017-06" db="EMBL/GenBank/DDBJ databases">
        <title>A platform for efficient transgenesis in Macrostomum lignano, a flatworm model organism for stem cell research.</title>
        <authorList>
            <person name="Berezikov E."/>
        </authorList>
    </citation>
    <scope>NUCLEOTIDE SEQUENCE [LARGE SCALE GENOMIC DNA]</scope>
    <source>
        <strain evidence="5">DV1</strain>
        <tissue evidence="5">Whole organism</tissue>
    </source>
</reference>
<dbReference type="OrthoDB" id="5950246at2759"/>
<gene>
    <name evidence="5" type="ORF">BOX15_Mlig026362g1</name>
</gene>
<feature type="repeat" description="ANK" evidence="3">
    <location>
        <begin position="38"/>
        <end position="63"/>
    </location>
</feature>
<dbReference type="SMART" id="SM00248">
    <property type="entry name" value="ANK"/>
    <property type="match status" value="4"/>
</dbReference>
<keyword evidence="6" id="KW-1185">Reference proteome</keyword>
<feature type="repeat" description="ANK" evidence="3">
    <location>
        <begin position="71"/>
        <end position="103"/>
    </location>
</feature>
<evidence type="ECO:0000256" key="4">
    <source>
        <dbReference type="SAM" id="MobiDB-lite"/>
    </source>
</evidence>
<dbReference type="InterPro" id="IPR036770">
    <property type="entry name" value="Ankyrin_rpt-contain_sf"/>
</dbReference>
<evidence type="ECO:0000256" key="1">
    <source>
        <dbReference type="ARBA" id="ARBA00022737"/>
    </source>
</evidence>
<dbReference type="PANTHER" id="PTHR24173">
    <property type="entry name" value="ANKYRIN REPEAT CONTAINING"/>
    <property type="match status" value="1"/>
</dbReference>
<evidence type="ECO:0000313" key="5">
    <source>
        <dbReference type="EMBL" id="PAA83814.1"/>
    </source>
</evidence>
<name>A0A267GEN1_9PLAT</name>
<dbReference type="PROSITE" id="PS50088">
    <property type="entry name" value="ANK_REPEAT"/>
    <property type="match status" value="3"/>
</dbReference>
<dbReference type="PROSITE" id="PS50297">
    <property type="entry name" value="ANK_REP_REGION"/>
    <property type="match status" value="3"/>
</dbReference>
<evidence type="ECO:0000256" key="2">
    <source>
        <dbReference type="ARBA" id="ARBA00023043"/>
    </source>
</evidence>
<dbReference type="Proteomes" id="UP000215902">
    <property type="component" value="Unassembled WGS sequence"/>
</dbReference>
<proteinExistence type="predicted"/>
<keyword evidence="2 3" id="KW-0040">ANK repeat</keyword>
<dbReference type="AlphaFoldDB" id="A0A267GEN1"/>
<sequence length="822" mass="92321">MSNDGWTPLHVACRLRRLDVVKVLLAQTDAPVQAKARRGWTPLHAAAWTGDAEVVRCLLKAGAMVAPPLADSWTPLHLAAMCGRAEALGVLLSEGADPLQIEHRHQLTSLDVAVLFQHIDCAQRLVKHCFDFPSSYMAPLLKCFQEADDYPSNNGDPIDRISQPKQLTSVSGTKVNGLRLHKALVDSGFVYGRASLQAAVADHLQGLISNYSNNESSKRLHLCGSFAEGWGSSVCRLGGRVDEDSDIDISEYVDDRLYHLSGKCQCNSDVGVKSINKSAAETSDERADELAANTENEDKTTLKYEKGHVWFSGYAAHPARTQYGCLGRPAMDMALMYCCCAYPKVDIFESPSYLSPQLLKQLREATELPNACPLVGASLPDMEGKQLRISTKWLELLLVRSFTDVQGQLYTILKYLFKRVINKRGGQLKSFHAKTLAFRMLRETPPDQWRPERLPELTAEALDKLAEDLRRTGPGIGMHSFFFNDSPLYLKRSNNLPSSADDKRPTLRAVLDVRNSLDQVLTEFLGHLQPLRPNAALDYHPFMLLPRSKQIKQILGSKDSARQKPPQSKPTAQPKYHELHERVRHFLRELSVGAGVHCRINLNALLNDIQQLPDYARTTRECLAALAYMRFNQPGEALQKLSQLLLSGHRPLRGIPLHYSSFSMHSESSVQHCLLKNDSAWRFCFVQEAPHALPFRFDFLPTGVIQFPRRLLRYDDFYAANFDALAKSLYLQLLSDCGLSEEVPDENQEKRIRGWFTDMLDAEMDASEIDLLIEHCKAREDREDLLVRLVIEHKDTLVQSRTVHCKLAGVISTSINAATSSW</sequence>
<protein>
    <submittedName>
        <fullName evidence="5">Uncharacterized protein</fullName>
    </submittedName>
</protein>
<keyword evidence="1" id="KW-0677">Repeat</keyword>
<dbReference type="EMBL" id="NIVC01000405">
    <property type="protein sequence ID" value="PAA83814.1"/>
    <property type="molecule type" value="Genomic_DNA"/>
</dbReference>
<dbReference type="InterPro" id="IPR002110">
    <property type="entry name" value="Ankyrin_rpt"/>
</dbReference>
<dbReference type="PANTHER" id="PTHR24173:SF74">
    <property type="entry name" value="ANKYRIN REPEAT DOMAIN-CONTAINING PROTEIN 16"/>
    <property type="match status" value="1"/>
</dbReference>
<dbReference type="Pfam" id="PF12796">
    <property type="entry name" value="Ank_2"/>
    <property type="match status" value="2"/>
</dbReference>
<evidence type="ECO:0000256" key="3">
    <source>
        <dbReference type="PROSITE-ProRule" id="PRU00023"/>
    </source>
</evidence>
<feature type="repeat" description="ANK" evidence="3">
    <location>
        <begin position="4"/>
        <end position="25"/>
    </location>
</feature>
<dbReference type="SUPFAM" id="SSF48403">
    <property type="entry name" value="Ankyrin repeat"/>
    <property type="match status" value="1"/>
</dbReference>
<accession>A0A267GEN1</accession>
<evidence type="ECO:0000313" key="6">
    <source>
        <dbReference type="Proteomes" id="UP000215902"/>
    </source>
</evidence>
<dbReference type="Gene3D" id="1.10.1410.40">
    <property type="match status" value="1"/>
</dbReference>
<dbReference type="STRING" id="282301.A0A267GEN1"/>
<dbReference type="Gene3D" id="1.25.40.20">
    <property type="entry name" value="Ankyrin repeat-containing domain"/>
    <property type="match status" value="1"/>
</dbReference>
<organism evidence="5 6">
    <name type="scientific">Macrostomum lignano</name>
    <dbReference type="NCBI Taxonomy" id="282301"/>
    <lineage>
        <taxon>Eukaryota</taxon>
        <taxon>Metazoa</taxon>
        <taxon>Spiralia</taxon>
        <taxon>Lophotrochozoa</taxon>
        <taxon>Platyhelminthes</taxon>
        <taxon>Rhabditophora</taxon>
        <taxon>Macrostomorpha</taxon>
        <taxon>Macrostomida</taxon>
        <taxon>Macrostomidae</taxon>
        <taxon>Macrostomum</taxon>
    </lineage>
</organism>
<comment type="caution">
    <text evidence="5">The sequence shown here is derived from an EMBL/GenBank/DDBJ whole genome shotgun (WGS) entry which is preliminary data.</text>
</comment>
<feature type="region of interest" description="Disordered" evidence="4">
    <location>
        <begin position="556"/>
        <end position="576"/>
    </location>
</feature>